<proteinExistence type="predicted"/>
<evidence type="ECO:0000259" key="1">
    <source>
        <dbReference type="Pfam" id="PF04542"/>
    </source>
</evidence>
<reference evidence="2 3" key="1">
    <citation type="submission" date="2020-03" db="EMBL/GenBank/DDBJ databases">
        <title>Metabolic flexibility allows generalist bacteria to become dominant in a frequently disturbed ecosystem.</title>
        <authorList>
            <person name="Chen Y.-J."/>
            <person name="Leung P.M."/>
            <person name="Bay S.K."/>
            <person name="Hugenholtz P."/>
            <person name="Kessler A.J."/>
            <person name="Shelley G."/>
            <person name="Waite D.W."/>
            <person name="Cook P.L."/>
            <person name="Greening C."/>
        </authorList>
    </citation>
    <scope>NUCLEOTIDE SEQUENCE [LARGE SCALE GENOMIC DNA]</scope>
    <source>
        <strain evidence="2">SS_bin_28</strain>
    </source>
</reference>
<dbReference type="SUPFAM" id="SSF88946">
    <property type="entry name" value="Sigma2 domain of RNA polymerase sigma factors"/>
    <property type="match status" value="1"/>
</dbReference>
<protein>
    <recommendedName>
        <fullName evidence="1">RNA polymerase sigma-70 region 2 domain-containing protein</fullName>
    </recommendedName>
</protein>
<dbReference type="GO" id="GO:0003700">
    <property type="term" value="F:DNA-binding transcription factor activity"/>
    <property type="evidence" value="ECO:0007669"/>
    <property type="project" value="InterPro"/>
</dbReference>
<dbReference type="AlphaFoldDB" id="A0A7Y2EAE2"/>
<dbReference type="InterPro" id="IPR013325">
    <property type="entry name" value="RNA_pol_sigma_r2"/>
</dbReference>
<sequence>MAKSKGSWDPAHFRATYPKFLELLDTDPEQSWVGFSEYVWKFLEHRKPDSFRGLDQETQEDIVADLIAKARIDDYKLLRSYEDRGVAFSAWVRRVLRNRAFDILRRSSPKALDQENTETAHADAIRNLAIEEIICKVQACMDKLPSNRRLLLQYSADGFQPRQLKFIAGEGYEDNKKLGDLMRTIRRSVLRCLKRKDIREEDLRDALRE</sequence>
<dbReference type="InterPro" id="IPR007627">
    <property type="entry name" value="RNA_pol_sigma70_r2"/>
</dbReference>
<dbReference type="Proteomes" id="UP000547674">
    <property type="component" value="Unassembled WGS sequence"/>
</dbReference>
<dbReference type="GO" id="GO:0006352">
    <property type="term" value="P:DNA-templated transcription initiation"/>
    <property type="evidence" value="ECO:0007669"/>
    <property type="project" value="InterPro"/>
</dbReference>
<evidence type="ECO:0000313" key="3">
    <source>
        <dbReference type="Proteomes" id="UP000547674"/>
    </source>
</evidence>
<gene>
    <name evidence="2" type="ORF">HKN21_11650</name>
</gene>
<dbReference type="Pfam" id="PF04542">
    <property type="entry name" value="Sigma70_r2"/>
    <property type="match status" value="1"/>
</dbReference>
<dbReference type="Gene3D" id="1.10.1740.10">
    <property type="match status" value="1"/>
</dbReference>
<feature type="domain" description="RNA polymerase sigma-70 region 2" evidence="1">
    <location>
        <begin position="63"/>
        <end position="107"/>
    </location>
</feature>
<comment type="caution">
    <text evidence="2">The sequence shown here is derived from an EMBL/GenBank/DDBJ whole genome shotgun (WGS) entry which is preliminary data.</text>
</comment>
<name>A0A7Y2EAE2_UNCEI</name>
<evidence type="ECO:0000313" key="2">
    <source>
        <dbReference type="EMBL" id="NNF07407.1"/>
    </source>
</evidence>
<dbReference type="EMBL" id="JABDJR010000470">
    <property type="protein sequence ID" value="NNF07407.1"/>
    <property type="molecule type" value="Genomic_DNA"/>
</dbReference>
<accession>A0A7Y2EAE2</accession>
<organism evidence="2 3">
    <name type="scientific">Eiseniibacteriota bacterium</name>
    <dbReference type="NCBI Taxonomy" id="2212470"/>
    <lineage>
        <taxon>Bacteria</taxon>
        <taxon>Candidatus Eiseniibacteriota</taxon>
    </lineage>
</organism>